<sequence>MRKSIRSFQTFPCCALRMSPTQCPITSRRLPMCRSMSSQSSPSGNRFKGAFNGIEPSWKSNRENGKWKVDSRVQAICLSLSIPHKPVLM</sequence>
<protein>
    <submittedName>
        <fullName evidence="1">IP20265p</fullName>
    </submittedName>
</protein>
<evidence type="ECO:0000313" key="1">
    <source>
        <dbReference type="EMBL" id="ACK77628.1"/>
    </source>
</evidence>
<proteinExistence type="evidence at transcript level"/>
<organism evidence="1">
    <name type="scientific">Drosophila melanogaster</name>
    <name type="common">Fruit fly</name>
    <dbReference type="NCBI Taxonomy" id="7227"/>
    <lineage>
        <taxon>Eukaryota</taxon>
        <taxon>Metazoa</taxon>
        <taxon>Ecdysozoa</taxon>
        <taxon>Arthropoda</taxon>
        <taxon>Hexapoda</taxon>
        <taxon>Insecta</taxon>
        <taxon>Pterygota</taxon>
        <taxon>Neoptera</taxon>
        <taxon>Endopterygota</taxon>
        <taxon>Diptera</taxon>
        <taxon>Brachycera</taxon>
        <taxon>Muscomorpha</taxon>
        <taxon>Ephydroidea</taxon>
        <taxon>Drosophilidae</taxon>
        <taxon>Drosophila</taxon>
        <taxon>Sophophora</taxon>
    </lineage>
</organism>
<name>B7FNM0_DROME</name>
<accession>B7FNM0</accession>
<reference evidence="1" key="1">
    <citation type="submission" date="2008-12" db="EMBL/GenBank/DDBJ databases">
        <authorList>
            <person name="Carlson J."/>
            <person name="Booth B."/>
            <person name="Frise E."/>
            <person name="Park S."/>
            <person name="Wan K."/>
            <person name="Yu C."/>
            <person name="Celniker S."/>
        </authorList>
    </citation>
    <scope>NUCLEOTIDE SEQUENCE</scope>
</reference>
<dbReference type="EMBL" id="BT053710">
    <property type="protein sequence ID" value="ACK77628.1"/>
    <property type="molecule type" value="mRNA"/>
</dbReference>
<dbReference type="AlphaFoldDB" id="B7FNM0"/>
<gene>
    <name evidence="1" type="primary">CG10991-RA</name>
</gene>